<evidence type="ECO:0008006" key="3">
    <source>
        <dbReference type="Google" id="ProtNLM"/>
    </source>
</evidence>
<evidence type="ECO:0000313" key="1">
    <source>
        <dbReference type="EMBL" id="RVW79951.1"/>
    </source>
</evidence>
<evidence type="ECO:0000313" key="2">
    <source>
        <dbReference type="Proteomes" id="UP000288805"/>
    </source>
</evidence>
<gene>
    <name evidence="1" type="ORF">CK203_047434</name>
</gene>
<accession>A0A438H6M0</accession>
<proteinExistence type="predicted"/>
<organism evidence="1 2">
    <name type="scientific">Vitis vinifera</name>
    <name type="common">Grape</name>
    <dbReference type="NCBI Taxonomy" id="29760"/>
    <lineage>
        <taxon>Eukaryota</taxon>
        <taxon>Viridiplantae</taxon>
        <taxon>Streptophyta</taxon>
        <taxon>Embryophyta</taxon>
        <taxon>Tracheophyta</taxon>
        <taxon>Spermatophyta</taxon>
        <taxon>Magnoliopsida</taxon>
        <taxon>eudicotyledons</taxon>
        <taxon>Gunneridae</taxon>
        <taxon>Pentapetalae</taxon>
        <taxon>rosids</taxon>
        <taxon>Vitales</taxon>
        <taxon>Vitaceae</taxon>
        <taxon>Viteae</taxon>
        <taxon>Vitis</taxon>
    </lineage>
</organism>
<comment type="caution">
    <text evidence="1">The sequence shown here is derived from an EMBL/GenBank/DDBJ whole genome shotgun (WGS) entry which is preliminary data.</text>
</comment>
<dbReference type="Proteomes" id="UP000288805">
    <property type="component" value="Unassembled WGS sequence"/>
</dbReference>
<dbReference type="AlphaFoldDB" id="A0A438H6M0"/>
<dbReference type="EMBL" id="QGNW01000272">
    <property type="protein sequence ID" value="RVW79951.1"/>
    <property type="molecule type" value="Genomic_DNA"/>
</dbReference>
<sequence length="81" mass="9099">MFIKSSIGKSICGSISECAKVKEYLKAIEQQFETSDKALASTLMKKMCSMKFNDTKGVPEHIMEMRGIAAQLKSLEIKMFE</sequence>
<dbReference type="Pfam" id="PF14223">
    <property type="entry name" value="Retrotran_gag_2"/>
    <property type="match status" value="1"/>
</dbReference>
<protein>
    <recommendedName>
        <fullName evidence="3">Retrovirus-related Pol polyprotein from transposon TNT 1-94</fullName>
    </recommendedName>
</protein>
<reference evidence="1 2" key="1">
    <citation type="journal article" date="2018" name="PLoS Genet.">
        <title>Population sequencing reveals clonal diversity and ancestral inbreeding in the grapevine cultivar Chardonnay.</title>
        <authorList>
            <person name="Roach M.J."/>
            <person name="Johnson D.L."/>
            <person name="Bohlmann J."/>
            <person name="van Vuuren H.J."/>
            <person name="Jones S.J."/>
            <person name="Pretorius I.S."/>
            <person name="Schmidt S.A."/>
            <person name="Borneman A.R."/>
        </authorList>
    </citation>
    <scope>NUCLEOTIDE SEQUENCE [LARGE SCALE GENOMIC DNA]</scope>
    <source>
        <strain evidence="2">cv. Chardonnay</strain>
        <tissue evidence="1">Leaf</tissue>
    </source>
</reference>
<name>A0A438H6M0_VITVI</name>